<comment type="similarity">
    <text evidence="2 13">Belongs to the MYST (SAS/MOZ) family.</text>
</comment>
<keyword evidence="11" id="KW-0804">Transcription</keyword>
<evidence type="ECO:0000256" key="6">
    <source>
        <dbReference type="ARBA" id="ARBA00022771"/>
    </source>
</evidence>
<evidence type="ECO:0000256" key="1">
    <source>
        <dbReference type="ARBA" id="ARBA00004123"/>
    </source>
</evidence>
<dbReference type="Gene3D" id="3.30.60.60">
    <property type="entry name" value="N-acetyl transferase-like"/>
    <property type="match status" value="1"/>
</dbReference>
<evidence type="ECO:0000313" key="15">
    <source>
        <dbReference type="EMBL" id="VDD83979.1"/>
    </source>
</evidence>
<dbReference type="Gene3D" id="3.40.630.30">
    <property type="match status" value="1"/>
</dbReference>
<dbReference type="GO" id="GO:0010485">
    <property type="term" value="F:histone H4 acetyltransferase activity"/>
    <property type="evidence" value="ECO:0007669"/>
    <property type="project" value="TreeGrafter"/>
</dbReference>
<dbReference type="GO" id="GO:0010484">
    <property type="term" value="F:histone H3 acetyltransferase activity"/>
    <property type="evidence" value="ECO:0007669"/>
    <property type="project" value="TreeGrafter"/>
</dbReference>
<dbReference type="FunFam" id="3.30.60.60:FF:000001">
    <property type="entry name" value="Histone acetyltransferase"/>
    <property type="match status" value="1"/>
</dbReference>
<evidence type="ECO:0000256" key="3">
    <source>
        <dbReference type="ARBA" id="ARBA00013184"/>
    </source>
</evidence>
<dbReference type="InterPro" id="IPR036060">
    <property type="entry name" value="Znf_C2H2C_sf"/>
</dbReference>
<protein>
    <recommendedName>
        <fullName evidence="3 13">Histone acetyltransferase</fullName>
        <ecNumber evidence="3 13">2.3.1.48</ecNumber>
    </recommendedName>
</protein>
<dbReference type="Gene3D" id="4.10.320.30">
    <property type="match status" value="1"/>
</dbReference>
<dbReference type="PANTHER" id="PTHR10615">
    <property type="entry name" value="HISTONE ACETYLTRANSFERASE"/>
    <property type="match status" value="1"/>
</dbReference>
<dbReference type="PROSITE" id="PS51726">
    <property type="entry name" value="MYST_HAT"/>
    <property type="match status" value="1"/>
</dbReference>
<dbReference type="InterPro" id="IPR002717">
    <property type="entry name" value="HAT_MYST-type"/>
</dbReference>
<evidence type="ECO:0000256" key="11">
    <source>
        <dbReference type="ARBA" id="ARBA00023163"/>
    </source>
</evidence>
<dbReference type="GO" id="GO:0003712">
    <property type="term" value="F:transcription coregulator activity"/>
    <property type="evidence" value="ECO:0007669"/>
    <property type="project" value="TreeGrafter"/>
</dbReference>
<dbReference type="Pfam" id="PF17772">
    <property type="entry name" value="zf-MYST"/>
    <property type="match status" value="1"/>
</dbReference>
<dbReference type="OrthoDB" id="787137at2759"/>
<keyword evidence="12 13" id="KW-0539">Nucleus</keyword>
<keyword evidence="4" id="KW-0808">Transferase</keyword>
<dbReference type="SUPFAM" id="SSF55729">
    <property type="entry name" value="Acyl-CoA N-acyltransferases (Nat)"/>
    <property type="match status" value="1"/>
</dbReference>
<evidence type="ECO:0000256" key="5">
    <source>
        <dbReference type="ARBA" id="ARBA00022723"/>
    </source>
</evidence>
<dbReference type="GO" id="GO:0008270">
    <property type="term" value="F:zinc ion binding"/>
    <property type="evidence" value="ECO:0007669"/>
    <property type="project" value="UniProtKB-KW"/>
</dbReference>
<evidence type="ECO:0000256" key="4">
    <source>
        <dbReference type="ARBA" id="ARBA00022679"/>
    </source>
</evidence>
<evidence type="ECO:0000256" key="12">
    <source>
        <dbReference type="ARBA" id="ARBA00023242"/>
    </source>
</evidence>
<reference evidence="15 16" key="1">
    <citation type="submission" date="2018-10" db="EMBL/GenBank/DDBJ databases">
        <authorList>
            <consortium name="Pathogen Informatics"/>
        </authorList>
    </citation>
    <scope>NUCLEOTIDE SEQUENCE [LARGE SCALE GENOMIC DNA]</scope>
</reference>
<dbReference type="Pfam" id="PF01853">
    <property type="entry name" value="MOZ_SAS"/>
    <property type="match status" value="1"/>
</dbReference>
<dbReference type="EMBL" id="UXSR01005914">
    <property type="protein sequence ID" value="VDD83979.1"/>
    <property type="molecule type" value="Genomic_DNA"/>
</dbReference>
<dbReference type="InterPro" id="IPR002515">
    <property type="entry name" value="Znf_C2H2C"/>
</dbReference>
<evidence type="ECO:0000256" key="10">
    <source>
        <dbReference type="ARBA" id="ARBA00023015"/>
    </source>
</evidence>
<comment type="subcellular location">
    <subcellularLocation>
        <location evidence="1 13">Nucleus</location>
    </subcellularLocation>
</comment>
<keyword evidence="7" id="KW-0862">Zinc</keyword>
<dbReference type="PROSITE" id="PS51802">
    <property type="entry name" value="ZF_CCHHC"/>
    <property type="match status" value="1"/>
</dbReference>
<evidence type="ECO:0000313" key="16">
    <source>
        <dbReference type="Proteomes" id="UP000267029"/>
    </source>
</evidence>
<dbReference type="AlphaFoldDB" id="A0A0R3UQ35"/>
<keyword evidence="9" id="KW-0007">Acetylation</keyword>
<feature type="domain" description="MYST-type HAT" evidence="14">
    <location>
        <begin position="156"/>
        <end position="333"/>
    </location>
</feature>
<keyword evidence="10" id="KW-0805">Transcription regulation</keyword>
<dbReference type="Proteomes" id="UP000267029">
    <property type="component" value="Unassembled WGS sequence"/>
</dbReference>
<dbReference type="EC" id="2.3.1.48" evidence="3 13"/>
<dbReference type="InterPro" id="IPR040706">
    <property type="entry name" value="Zf-MYST"/>
</dbReference>
<organism evidence="15 16">
    <name type="scientific">Mesocestoides corti</name>
    <name type="common">Flatworm</name>
    <dbReference type="NCBI Taxonomy" id="53468"/>
    <lineage>
        <taxon>Eukaryota</taxon>
        <taxon>Metazoa</taxon>
        <taxon>Spiralia</taxon>
        <taxon>Lophotrochozoa</taxon>
        <taxon>Platyhelminthes</taxon>
        <taxon>Cestoda</taxon>
        <taxon>Eucestoda</taxon>
        <taxon>Cyclophyllidea</taxon>
        <taxon>Mesocestoididae</taxon>
        <taxon>Mesocestoides</taxon>
    </lineage>
</organism>
<dbReference type="GO" id="GO:0036409">
    <property type="term" value="C:histone H3-K14 acetyltransferase complex"/>
    <property type="evidence" value="ECO:0007669"/>
    <property type="project" value="TreeGrafter"/>
</dbReference>
<dbReference type="PANTHER" id="PTHR10615:SF161">
    <property type="entry name" value="HISTONE ACETYLTRANSFERASE KAT7"/>
    <property type="match status" value="1"/>
</dbReference>
<keyword evidence="5" id="KW-0479">Metal-binding</keyword>
<keyword evidence="16" id="KW-1185">Reference proteome</keyword>
<comment type="catalytic activity">
    <reaction evidence="13">
        <text>L-lysyl-[protein] + acetyl-CoA = N(6)-acetyl-L-lysyl-[protein] + CoA + H(+)</text>
        <dbReference type="Rhea" id="RHEA:45948"/>
        <dbReference type="Rhea" id="RHEA-COMP:9752"/>
        <dbReference type="Rhea" id="RHEA-COMP:10731"/>
        <dbReference type="ChEBI" id="CHEBI:15378"/>
        <dbReference type="ChEBI" id="CHEBI:29969"/>
        <dbReference type="ChEBI" id="CHEBI:57287"/>
        <dbReference type="ChEBI" id="CHEBI:57288"/>
        <dbReference type="ChEBI" id="CHEBI:61930"/>
        <dbReference type="EC" id="2.3.1.48"/>
    </reaction>
</comment>
<evidence type="ECO:0000256" key="8">
    <source>
        <dbReference type="ARBA" id="ARBA00022853"/>
    </source>
</evidence>
<evidence type="ECO:0000256" key="13">
    <source>
        <dbReference type="RuleBase" id="RU361211"/>
    </source>
</evidence>
<name>A0A0R3UQ35_MESCO</name>
<dbReference type="InterPro" id="IPR050603">
    <property type="entry name" value="MYST_HAT"/>
</dbReference>
<evidence type="ECO:0000256" key="7">
    <source>
        <dbReference type="ARBA" id="ARBA00022833"/>
    </source>
</evidence>
<evidence type="ECO:0000259" key="14">
    <source>
        <dbReference type="PROSITE" id="PS51726"/>
    </source>
</evidence>
<keyword evidence="8" id="KW-0156">Chromatin regulator</keyword>
<accession>A0A0R3UQ35</accession>
<dbReference type="SUPFAM" id="SSF103637">
    <property type="entry name" value="CCHHC domain"/>
    <property type="match status" value="1"/>
</dbReference>
<dbReference type="STRING" id="53468.A0A0R3UQ35"/>
<dbReference type="InterPro" id="IPR016181">
    <property type="entry name" value="Acyl_CoA_acyltransferase"/>
</dbReference>
<dbReference type="GO" id="GO:0006357">
    <property type="term" value="P:regulation of transcription by RNA polymerase II"/>
    <property type="evidence" value="ECO:0007669"/>
    <property type="project" value="TreeGrafter"/>
</dbReference>
<evidence type="ECO:0000256" key="2">
    <source>
        <dbReference type="ARBA" id="ARBA00010107"/>
    </source>
</evidence>
<keyword evidence="6" id="KW-0863">Zinc-finger</keyword>
<evidence type="ECO:0000256" key="9">
    <source>
        <dbReference type="ARBA" id="ARBA00022990"/>
    </source>
</evidence>
<sequence length="333" mass="38575">MLQKRRNLIHSAPVEIPAHCVLRGCDSLGHINGIDQNHITLSACPQFHNVSVNYFREMREREEGLAPGKVMPARKITPGKQPVKIREPKLDDLASSVQIYQFRRAQQKMLSDKEKEVHEHLITQVKLREMEMASKPLKQQPVTLTTPLPPSESISYLEHNIKTIVFGEWEMNTWYTSMYPPTVACLPRIYICEFCLSYMPCNVGYRRHRLRCKRKFPPGNEIYRKDGLSFFEIDGALQKEYCRNLCLLAKLYLKQKTVYEVEQVPAFLFYVLTEAKETGCHIVGYFSKHKAEEQALPPATFNNLSCLLILPHYQRQGFGRMLIEFSTFCLSVT</sequence>
<proteinExistence type="inferred from homology"/>
<dbReference type="GO" id="GO:0003682">
    <property type="term" value="F:chromatin binding"/>
    <property type="evidence" value="ECO:0007669"/>
    <property type="project" value="TreeGrafter"/>
</dbReference>
<gene>
    <name evidence="15" type="ORF">MCOS_LOCUS9982</name>
</gene>